<dbReference type="InterPro" id="IPR001387">
    <property type="entry name" value="Cro/C1-type_HTH"/>
</dbReference>
<keyword evidence="3" id="KW-1185">Reference proteome</keyword>
<sequence length="82" mass="9162">MNDITKIQLPDAVLAAMSEGKHIIRAYREFLGYSVEELAVACGLSIEEIDNIEAGRRYDKGYRERIARSLSLPENTFSVDAA</sequence>
<comment type="caution">
    <text evidence="2">The sequence shown here is derived from an EMBL/GenBank/DDBJ whole genome shotgun (WGS) entry which is preliminary data.</text>
</comment>
<evidence type="ECO:0000313" key="2">
    <source>
        <dbReference type="EMBL" id="MCT7377206.1"/>
    </source>
</evidence>
<accession>A0ABT2LS60</accession>
<dbReference type="Gene3D" id="1.10.260.40">
    <property type="entry name" value="lambda repressor-like DNA-binding domains"/>
    <property type="match status" value="1"/>
</dbReference>
<gene>
    <name evidence="2" type="ORF">N5A92_19490</name>
</gene>
<feature type="domain" description="HTH cro/C1-type" evidence="1">
    <location>
        <begin position="24"/>
        <end position="77"/>
    </location>
</feature>
<evidence type="ECO:0000259" key="1">
    <source>
        <dbReference type="PROSITE" id="PS50943"/>
    </source>
</evidence>
<dbReference type="SUPFAM" id="SSF47413">
    <property type="entry name" value="lambda repressor-like DNA-binding domains"/>
    <property type="match status" value="1"/>
</dbReference>
<name>A0ABT2LS60_9HYPH</name>
<dbReference type="EMBL" id="JAOCZP010000006">
    <property type="protein sequence ID" value="MCT7377206.1"/>
    <property type="molecule type" value="Genomic_DNA"/>
</dbReference>
<reference evidence="2 3" key="1">
    <citation type="submission" date="2022-09" db="EMBL/GenBank/DDBJ databases">
        <title>Chelativorans salina sp. nov., a novel slightly halophilic bacterium isolated from a saline lake sediment enrichment.</title>
        <authorList>
            <person name="Gao L."/>
            <person name="Fang B.-Z."/>
            <person name="Li W.-J."/>
        </authorList>
    </citation>
    <scope>NUCLEOTIDE SEQUENCE [LARGE SCALE GENOMIC DNA]</scope>
    <source>
        <strain evidence="2 3">EGI FJ00035</strain>
    </source>
</reference>
<dbReference type="InterPro" id="IPR010982">
    <property type="entry name" value="Lambda_DNA-bd_dom_sf"/>
</dbReference>
<evidence type="ECO:0000313" key="3">
    <source>
        <dbReference type="Proteomes" id="UP001320831"/>
    </source>
</evidence>
<dbReference type="Proteomes" id="UP001320831">
    <property type="component" value="Unassembled WGS sequence"/>
</dbReference>
<dbReference type="SMART" id="SM00530">
    <property type="entry name" value="HTH_XRE"/>
    <property type="match status" value="1"/>
</dbReference>
<dbReference type="PROSITE" id="PS50943">
    <property type="entry name" value="HTH_CROC1"/>
    <property type="match status" value="1"/>
</dbReference>
<dbReference type="RefSeq" id="WP_260905596.1">
    <property type="nucleotide sequence ID" value="NZ_JAOCZP010000006.1"/>
</dbReference>
<dbReference type="CDD" id="cd00093">
    <property type="entry name" value="HTH_XRE"/>
    <property type="match status" value="1"/>
</dbReference>
<organism evidence="2 3">
    <name type="scientific">Chelativorans salis</name>
    <dbReference type="NCBI Taxonomy" id="2978478"/>
    <lineage>
        <taxon>Bacteria</taxon>
        <taxon>Pseudomonadati</taxon>
        <taxon>Pseudomonadota</taxon>
        <taxon>Alphaproteobacteria</taxon>
        <taxon>Hyphomicrobiales</taxon>
        <taxon>Phyllobacteriaceae</taxon>
        <taxon>Chelativorans</taxon>
    </lineage>
</organism>
<protein>
    <submittedName>
        <fullName evidence="2">Helix-turn-helix transcriptional regulator</fullName>
    </submittedName>
</protein>
<proteinExistence type="predicted"/>